<evidence type="ECO:0000313" key="2">
    <source>
        <dbReference type="Proteomes" id="UP000221011"/>
    </source>
</evidence>
<gene>
    <name evidence="1" type="ORF">KY5_2934c</name>
</gene>
<reference evidence="1 2" key="1">
    <citation type="submission" date="2017-08" db="EMBL/GenBank/DDBJ databases">
        <title>Complete Genome Sequence of Streptomyces formicae KY5, the formicamycin producer.</title>
        <authorList>
            <person name="Holmes N.A."/>
            <person name="Devine R."/>
            <person name="Qin Z."/>
            <person name="Seipke R.F."/>
            <person name="Wilkinson B."/>
            <person name="Hutchings M.I."/>
        </authorList>
    </citation>
    <scope>NUCLEOTIDE SEQUENCE [LARGE SCALE GENOMIC DNA]</scope>
    <source>
        <strain evidence="1 2">KY5</strain>
    </source>
</reference>
<organism evidence="1 2">
    <name type="scientific">Streptomyces formicae</name>
    <dbReference type="NCBI Taxonomy" id="1616117"/>
    <lineage>
        <taxon>Bacteria</taxon>
        <taxon>Bacillati</taxon>
        <taxon>Actinomycetota</taxon>
        <taxon>Actinomycetes</taxon>
        <taxon>Kitasatosporales</taxon>
        <taxon>Streptomycetaceae</taxon>
        <taxon>Streptomyces</taxon>
    </lineage>
</organism>
<proteinExistence type="predicted"/>
<evidence type="ECO:0000313" key="1">
    <source>
        <dbReference type="EMBL" id="ATL27952.1"/>
    </source>
</evidence>
<dbReference type="RefSeq" id="WP_098242693.1">
    <property type="nucleotide sequence ID" value="NZ_CP022685.1"/>
</dbReference>
<accession>A0A291Q8J7</accession>
<keyword evidence="2" id="KW-1185">Reference proteome</keyword>
<dbReference type="KEGG" id="sfk:KY5_2934c"/>
<dbReference type="EMBL" id="CP022685">
    <property type="protein sequence ID" value="ATL27952.1"/>
    <property type="molecule type" value="Genomic_DNA"/>
</dbReference>
<name>A0A291Q8J7_9ACTN</name>
<protein>
    <submittedName>
        <fullName evidence="1">Uncharacterized protein</fullName>
    </submittedName>
</protein>
<dbReference type="AlphaFoldDB" id="A0A291Q8J7"/>
<dbReference type="Proteomes" id="UP000221011">
    <property type="component" value="Chromosome"/>
</dbReference>
<sequence>MPEGTLWSTDLGAPLHIDTDAHPDLWGYLHLQIDKRTFKEWLGLHLTGLAAIHNIELTRKLRRFHKDFYEQTLVTLRDTVQADEAFVYHPVPLTSMPLVVHATRLHCEAPDAASCEGTAALTVPHPDIPAWQQRTGSITFASPHLGEDGVRVTRSYPADSTVMMTSVTYHWHTPPGVPDVCLRGHHDDPEVIAAALEPLDDFARTLRLPGAAR</sequence>